<dbReference type="Pfam" id="PF13700">
    <property type="entry name" value="DUF4158"/>
    <property type="match status" value="1"/>
</dbReference>
<evidence type="ECO:0000313" key="4">
    <source>
        <dbReference type="EMBL" id="SBW23089.1"/>
    </source>
</evidence>
<evidence type="ECO:0000256" key="1">
    <source>
        <dbReference type="SAM" id="Coils"/>
    </source>
</evidence>
<dbReference type="Pfam" id="PF01526">
    <property type="entry name" value="DDE_Tnp_Tn3"/>
    <property type="match status" value="1"/>
</dbReference>
<dbReference type="InterPro" id="IPR025296">
    <property type="entry name" value="DUF4158"/>
</dbReference>
<protein>
    <submittedName>
        <fullName evidence="4">Transposase</fullName>
    </submittedName>
</protein>
<accession>A0A1C3NZU6</accession>
<keyword evidence="5" id="KW-1185">Reference proteome</keyword>
<gene>
    <name evidence="4" type="ORF">FDG2_3558</name>
</gene>
<evidence type="ECO:0000259" key="3">
    <source>
        <dbReference type="Pfam" id="PF13700"/>
    </source>
</evidence>
<feature type="coiled-coil region" evidence="1">
    <location>
        <begin position="293"/>
        <end position="320"/>
    </location>
</feature>
<dbReference type="Proteomes" id="UP000199013">
    <property type="component" value="Unassembled WGS sequence"/>
</dbReference>
<dbReference type="GO" id="GO:0006313">
    <property type="term" value="P:DNA transposition"/>
    <property type="evidence" value="ECO:0007669"/>
    <property type="project" value="InterPro"/>
</dbReference>
<name>A0A1C3NZU6_9ACTN</name>
<dbReference type="InterPro" id="IPR002513">
    <property type="entry name" value="Tn3_Tnp_DDE_dom"/>
</dbReference>
<keyword evidence="1" id="KW-0175">Coiled coil</keyword>
<evidence type="ECO:0000259" key="2">
    <source>
        <dbReference type="Pfam" id="PF01526"/>
    </source>
</evidence>
<dbReference type="AlphaFoldDB" id="A0A1C3NZU6"/>
<dbReference type="EMBL" id="FLUV01001498">
    <property type="protein sequence ID" value="SBW23089.1"/>
    <property type="molecule type" value="Genomic_DNA"/>
</dbReference>
<evidence type="ECO:0000313" key="5">
    <source>
        <dbReference type="Proteomes" id="UP000199013"/>
    </source>
</evidence>
<sequence>MASIERTAYPRFKRTISSRELRDSFTLTADEVGWAVERTTTDQHRLALLVLLKCYQRLGYFPNLAVVLADVIEYVRDQLGLAASVAAEHDAARTATWHRSLVRERMGVVYEPAKVRQVAEAALREAAQGKDNPADLINAALEQLVKARCELPGYTTLDAMAATVRAEVNSGLFVMVVGRLDAAARARMLGLLVVDPVSRRSDFDKIKDPPGRATISKMRTWLEHLGWLDGLGSTEEWLAGVSPAKIGHFAGEADVLDAAEMRDVGEDKRLALLVCLLHMARISARDDAVEMFCKRIAALHRKAREHLDQLRERNRADSERLLGVFGDVLAVVRDALGASEDEQVMGAADPIGEVSERTGRLVIKTLAEAGGVAALSGTHEAVSAHHGNNYAPLVERYYRSHRPALFTLLDAVTLEPTSTDRTVADAVTFLKARRHARGEFIPDHVDGVVVDLSFAGEMWQKVLRDRRYPGRLSRRHFEVCVFTYLAGELRSGDIAVGGSNSYANLHSQLMSWADCESLVAGYCAQAGIPATAGEFTAWLRGKLSQVAVAVDSGYPANADLVIDEMTRVPVLKTRRGRERRPSAHVLEEEIHARLPQRALLDILTRTAHLIGWHRHFGPASGSDPKLADPLARYALMTFTYGANLGPAQVARHMRGQVSTHELSTAANKHVTAGKLDQASADVTNAYVQMDLSRAYGDGHTAGTDGSQIDTWENNLLAETSVRYGGYGGIAFRHISDTYIALFSRFIPCGVWEAVYIIDGLLHNESEVTPDVVHADTQGQSLPVFGLATLLGVELLPRIRNWKDLIFYRPDPAVRYAHIDALFAEQSIDWKLIE</sequence>
<proteinExistence type="predicted"/>
<feature type="domain" description="Tn3 transposase DDE" evidence="2">
    <location>
        <begin position="601"/>
        <end position="833"/>
    </location>
</feature>
<reference evidence="5" key="1">
    <citation type="submission" date="2016-02" db="EMBL/GenBank/DDBJ databases">
        <authorList>
            <person name="Wibberg D."/>
        </authorList>
    </citation>
    <scope>NUCLEOTIDE SEQUENCE [LARGE SCALE GENOMIC DNA]</scope>
</reference>
<feature type="domain" description="DUF4158" evidence="3">
    <location>
        <begin position="3"/>
        <end position="164"/>
    </location>
</feature>
<organism evidence="4 5">
    <name type="scientific">Candidatus Protofrankia californiensis</name>
    <dbReference type="NCBI Taxonomy" id="1839754"/>
    <lineage>
        <taxon>Bacteria</taxon>
        <taxon>Bacillati</taxon>
        <taxon>Actinomycetota</taxon>
        <taxon>Actinomycetes</taxon>
        <taxon>Frankiales</taxon>
        <taxon>Frankiaceae</taxon>
        <taxon>Protofrankia</taxon>
    </lineage>
</organism>
<dbReference type="GO" id="GO:0004803">
    <property type="term" value="F:transposase activity"/>
    <property type="evidence" value="ECO:0007669"/>
    <property type="project" value="InterPro"/>
</dbReference>